<dbReference type="Proteomes" id="UP001559623">
    <property type="component" value="Unassembled WGS sequence"/>
</dbReference>
<feature type="compositionally biased region" description="Basic and acidic residues" evidence="1">
    <location>
        <begin position="116"/>
        <end position="128"/>
    </location>
</feature>
<dbReference type="RefSeq" id="WP_368846308.1">
    <property type="nucleotide sequence ID" value="NZ_CP194411.1"/>
</dbReference>
<comment type="caution">
    <text evidence="2">The sequence shown here is derived from an EMBL/GenBank/DDBJ whole genome shotgun (WGS) entry which is preliminary data.</text>
</comment>
<evidence type="ECO:0000313" key="2">
    <source>
        <dbReference type="EMBL" id="MEX5284571.1"/>
    </source>
</evidence>
<organism evidence="2 3">
    <name type="scientific">Selenomonas sputigena</name>
    <dbReference type="NCBI Taxonomy" id="69823"/>
    <lineage>
        <taxon>Bacteria</taxon>
        <taxon>Bacillati</taxon>
        <taxon>Bacillota</taxon>
        <taxon>Negativicutes</taxon>
        <taxon>Selenomonadales</taxon>
        <taxon>Selenomonadaceae</taxon>
        <taxon>Selenomonas</taxon>
    </lineage>
</organism>
<dbReference type="EMBL" id="JARVLH010000002">
    <property type="protein sequence ID" value="MEX5284571.1"/>
    <property type="molecule type" value="Genomic_DNA"/>
</dbReference>
<evidence type="ECO:0000256" key="1">
    <source>
        <dbReference type="SAM" id="MobiDB-lite"/>
    </source>
</evidence>
<proteinExistence type="predicted"/>
<accession>A0ABV3X306</accession>
<feature type="region of interest" description="Disordered" evidence="1">
    <location>
        <begin position="25"/>
        <end position="45"/>
    </location>
</feature>
<feature type="region of interest" description="Disordered" evidence="1">
    <location>
        <begin position="116"/>
        <end position="141"/>
    </location>
</feature>
<gene>
    <name evidence="2" type="ORF">QCO44_02795</name>
</gene>
<protein>
    <submittedName>
        <fullName evidence="2">Uncharacterized protein</fullName>
    </submittedName>
</protein>
<feature type="compositionally biased region" description="Basic residues" evidence="1">
    <location>
        <begin position="25"/>
        <end position="37"/>
    </location>
</feature>
<name>A0ABV3X306_9FIRM</name>
<reference evidence="2 3" key="1">
    <citation type="submission" date="2023-04" db="EMBL/GenBank/DDBJ databases">
        <title>Genome Sequence of Selenomonas sputigena ATCC 33150.</title>
        <authorList>
            <person name="Miller D.P."/>
            <person name="Anvari S."/>
            <person name="Polson S.W."/>
            <person name="Macdonald M."/>
            <person name="Mcdowell J.V."/>
        </authorList>
    </citation>
    <scope>NUCLEOTIDE SEQUENCE [LARGE SCALE GENOMIC DNA]</scope>
    <source>
        <strain evidence="2 3">ATCC 33150</strain>
    </source>
</reference>
<sequence length="181" mass="20064">MSVTGIIAFIVFLLIANVLDKKKKKAGRQKLPPHRRQMPPAGGADCEIPLPVRQEGQGAYGADWQGETAWRLAIPLPDDTSPGAEDRIYRELQAQLQEDAAFRRGMPEAFGLEEMRQEAGRGRRESVRARSGSAAQEQEAAEPSVLEAFGLALKDLPHAVVLAEIIGRPKSQRRRNPYFRP</sequence>
<evidence type="ECO:0000313" key="3">
    <source>
        <dbReference type="Proteomes" id="UP001559623"/>
    </source>
</evidence>
<keyword evidence="3" id="KW-1185">Reference proteome</keyword>